<evidence type="ECO:0000256" key="1">
    <source>
        <dbReference type="ARBA" id="ARBA00010617"/>
    </source>
</evidence>
<dbReference type="Proteomes" id="UP000028534">
    <property type="component" value="Unassembled WGS sequence"/>
</dbReference>
<dbReference type="eggNOG" id="COG2124">
    <property type="taxonomic scope" value="Bacteria"/>
</dbReference>
<evidence type="ECO:0000313" key="10">
    <source>
        <dbReference type="Proteomes" id="UP000028534"/>
    </source>
</evidence>
<dbReference type="InterPro" id="IPR002397">
    <property type="entry name" value="Cyt_P450_B"/>
</dbReference>
<dbReference type="GO" id="GO:0020037">
    <property type="term" value="F:heme binding"/>
    <property type="evidence" value="ECO:0007669"/>
    <property type="project" value="InterPro"/>
</dbReference>
<dbReference type="PANTHER" id="PTHR46696:SF1">
    <property type="entry name" value="CYTOCHROME P450 YJIB-RELATED"/>
    <property type="match status" value="1"/>
</dbReference>
<dbReference type="SUPFAM" id="SSF48264">
    <property type="entry name" value="Cytochrome P450"/>
    <property type="match status" value="1"/>
</dbReference>
<proteinExistence type="inferred from homology"/>
<dbReference type="GO" id="GO:0005506">
    <property type="term" value="F:iron ion binding"/>
    <property type="evidence" value="ECO:0007669"/>
    <property type="project" value="InterPro"/>
</dbReference>
<dbReference type="InterPro" id="IPR017972">
    <property type="entry name" value="Cyt_P450_CS"/>
</dbReference>
<dbReference type="GO" id="GO:0004497">
    <property type="term" value="F:monooxygenase activity"/>
    <property type="evidence" value="ECO:0007669"/>
    <property type="project" value="UniProtKB-KW"/>
</dbReference>
<keyword evidence="5 8" id="KW-0408">Iron</keyword>
<dbReference type="RefSeq" id="WP_037523180.1">
    <property type="nucleotide sequence ID" value="NZ_JGVR01000071.1"/>
</dbReference>
<evidence type="ECO:0000256" key="7">
    <source>
        <dbReference type="ARBA" id="ARBA00043906"/>
    </source>
</evidence>
<dbReference type="GO" id="GO:0016705">
    <property type="term" value="F:oxidoreductase activity, acting on paired donors, with incorporation or reduction of molecular oxygen"/>
    <property type="evidence" value="ECO:0007669"/>
    <property type="project" value="InterPro"/>
</dbReference>
<keyword evidence="3 8" id="KW-0479">Metal-binding</keyword>
<evidence type="ECO:0000256" key="4">
    <source>
        <dbReference type="ARBA" id="ARBA00023002"/>
    </source>
</evidence>
<organism evidence="9 10">
    <name type="scientific">Sphingobium yanoikuyae</name>
    <name type="common">Sphingomonas yanoikuyae</name>
    <dbReference type="NCBI Taxonomy" id="13690"/>
    <lineage>
        <taxon>Bacteria</taxon>
        <taxon>Pseudomonadati</taxon>
        <taxon>Pseudomonadota</taxon>
        <taxon>Alphaproteobacteria</taxon>
        <taxon>Sphingomonadales</taxon>
        <taxon>Sphingomonadaceae</taxon>
        <taxon>Sphingobium</taxon>
    </lineage>
</organism>
<sequence>MATSLDADTRPIIPDDIARIVIAPKSYTDDATIYRAFQWLREHMPLGIAQVPGYDPLWIVTKHADIREIERNAKLFHNADHNPVLNDQASDAFTREITGGTTRLLSSLTYMDPPEHASYRMLTANWFLPGKISKLEEQIRVLARQSVDNLLSFDGECDFVRDFALHYPLRVIMTLFGVPPEDEPKMLKLTQEFFGVHDPEEQRPEMAADPVVAAKQWAASIEDFYVYFDKLSAQRREQPTDDLLSLIANSRINGAPIPRDEANGYYVAIATAGHDTTSSSTAGGLHGMMVYPENWAKVKADPSLIPGLVDEAIRWTSPVKHFMRNATADTQVRGMDIRSMERLMICYPSGNRDEDVFTDADRFDITRSPNPHIAFGFGFGPHMCLGQHLAKLEMRILFEELLPHLQSVEMAGDPRLVETNFVGGYKALPIRFKKA</sequence>
<evidence type="ECO:0000256" key="3">
    <source>
        <dbReference type="ARBA" id="ARBA00022723"/>
    </source>
</evidence>
<dbReference type="AlphaFoldDB" id="A0A084E2B4"/>
<dbReference type="PRINTS" id="PR00359">
    <property type="entry name" value="BP450"/>
</dbReference>
<keyword evidence="4 8" id="KW-0560">Oxidoreductase</keyword>
<dbReference type="Pfam" id="PF00067">
    <property type="entry name" value="p450"/>
    <property type="match status" value="1"/>
</dbReference>
<gene>
    <name evidence="9" type="ORF">CP98_05179</name>
</gene>
<dbReference type="PROSITE" id="PS00086">
    <property type="entry name" value="CYTOCHROME_P450"/>
    <property type="match status" value="1"/>
</dbReference>
<evidence type="ECO:0000256" key="2">
    <source>
        <dbReference type="ARBA" id="ARBA00022617"/>
    </source>
</evidence>
<dbReference type="CDD" id="cd11033">
    <property type="entry name" value="CYP142-like"/>
    <property type="match status" value="1"/>
</dbReference>
<protein>
    <submittedName>
        <fullName evidence="9">Linalool 8-monooxygenase</fullName>
        <ecNumber evidence="9">1.14.13.151</ecNumber>
    </submittedName>
</protein>
<reference evidence="9 10" key="1">
    <citation type="submission" date="2014-03" db="EMBL/GenBank/DDBJ databases">
        <title>Genome sequence of Sphingobium yanoikuyae B1.</title>
        <authorList>
            <person name="Gan H.M."/>
            <person name="Gan H.Y."/>
            <person name="Savka M.A."/>
        </authorList>
    </citation>
    <scope>NUCLEOTIDE SEQUENCE [LARGE SCALE GENOMIC DNA]</scope>
    <source>
        <strain evidence="9 10">B1</strain>
    </source>
</reference>
<evidence type="ECO:0000256" key="8">
    <source>
        <dbReference type="RuleBase" id="RU000461"/>
    </source>
</evidence>
<dbReference type="InterPro" id="IPR001128">
    <property type="entry name" value="Cyt_P450"/>
</dbReference>
<evidence type="ECO:0000256" key="6">
    <source>
        <dbReference type="ARBA" id="ARBA00023033"/>
    </source>
</evidence>
<keyword evidence="2 8" id="KW-0349">Heme</keyword>
<dbReference type="PANTHER" id="PTHR46696">
    <property type="entry name" value="P450, PUTATIVE (EUROFUNG)-RELATED"/>
    <property type="match status" value="1"/>
</dbReference>
<evidence type="ECO:0000256" key="5">
    <source>
        <dbReference type="ARBA" id="ARBA00023004"/>
    </source>
</evidence>
<comment type="caution">
    <text evidence="9">The sequence shown here is derived from an EMBL/GenBank/DDBJ whole genome shotgun (WGS) entry which is preliminary data.</text>
</comment>
<dbReference type="PATRIC" id="fig|13690.10.peg.5361"/>
<keyword evidence="6 8" id="KW-0503">Monooxygenase</keyword>
<evidence type="ECO:0000313" key="9">
    <source>
        <dbReference type="EMBL" id="KEZ12106.1"/>
    </source>
</evidence>
<dbReference type="EMBL" id="JGVR01000071">
    <property type="protein sequence ID" value="KEZ12106.1"/>
    <property type="molecule type" value="Genomic_DNA"/>
</dbReference>
<comment type="similarity">
    <text evidence="1 8">Belongs to the cytochrome P450 family.</text>
</comment>
<comment type="function">
    <text evidence="7">Cytochromes P450 are a group of heme-thiolate monooxygenases. They oxidize a variety of structurally unrelated compounds, including steroids, fatty acids, and xenobiotics.</text>
</comment>
<dbReference type="EC" id="1.14.13.151" evidence="9"/>
<name>A0A084E2B4_SPHYA</name>
<dbReference type="InterPro" id="IPR036396">
    <property type="entry name" value="Cyt_P450_sf"/>
</dbReference>
<accession>A0A084E2B4</accession>
<dbReference type="FunFam" id="1.10.630.10:FF:000018">
    <property type="entry name" value="Cytochrome P450 monooxygenase"/>
    <property type="match status" value="1"/>
</dbReference>
<dbReference type="Gene3D" id="1.10.630.10">
    <property type="entry name" value="Cytochrome P450"/>
    <property type="match status" value="1"/>
</dbReference>